<protein>
    <submittedName>
        <fullName evidence="4">Phytochrome, two-component sensor histidine kinase</fullName>
    </submittedName>
</protein>
<dbReference type="SUPFAM" id="SSF52172">
    <property type="entry name" value="CheY-like"/>
    <property type="match status" value="1"/>
</dbReference>
<evidence type="ECO:0000313" key="5">
    <source>
        <dbReference type="Proteomes" id="UP000016566"/>
    </source>
</evidence>
<reference evidence="4" key="1">
    <citation type="journal article" date="2013" name="Genome Announc.">
        <title>Draft Genome Sequence of Loktanella cinnabarina LL-001T, Isolated from Deep-Sea Floor Sediment.</title>
        <authorList>
            <person name="Nishi S."/>
            <person name="Tsubouchi T."/>
            <person name="Takaki Y."/>
            <person name="Koyanagi R."/>
            <person name="Satoh N."/>
            <person name="Maruyama T."/>
            <person name="Hatada Y."/>
        </authorList>
    </citation>
    <scope>NUCLEOTIDE SEQUENCE [LARGE SCALE GENOMIC DNA]</scope>
    <source>
        <strain evidence="4">LL-001</strain>
    </source>
</reference>
<gene>
    <name evidence="4" type="ORF">MBELCI_0311</name>
</gene>
<dbReference type="EMBL" id="BATB01000002">
    <property type="protein sequence ID" value="GAD54259.1"/>
    <property type="molecule type" value="Genomic_DNA"/>
</dbReference>
<dbReference type="InterPro" id="IPR011006">
    <property type="entry name" value="CheY-like_superfamily"/>
</dbReference>
<dbReference type="Gene3D" id="3.40.50.2300">
    <property type="match status" value="1"/>
</dbReference>
<evidence type="ECO:0000256" key="2">
    <source>
        <dbReference type="SAM" id="MobiDB-lite"/>
    </source>
</evidence>
<evidence type="ECO:0000259" key="3">
    <source>
        <dbReference type="PROSITE" id="PS50110"/>
    </source>
</evidence>
<sequence length="129" mass="13632">MIIAMDGADILSELGCEEVATASGVGEALRLIETGHFDIALLDVNLGHETSMPVADALRARGVPFLLATGYGATDGIAESYPDAVILKKPYTKRSVQTSFTLLLRGEDQADAEPVWTSSSRRGSLPPVS</sequence>
<keyword evidence="4" id="KW-0808">Transferase</keyword>
<dbReference type="PROSITE" id="PS50110">
    <property type="entry name" value="RESPONSE_REGULATORY"/>
    <property type="match status" value="1"/>
</dbReference>
<feature type="domain" description="Response regulatory" evidence="3">
    <location>
        <begin position="1"/>
        <end position="103"/>
    </location>
</feature>
<dbReference type="Proteomes" id="UP000016566">
    <property type="component" value="Unassembled WGS sequence"/>
</dbReference>
<feature type="region of interest" description="Disordered" evidence="2">
    <location>
        <begin position="109"/>
        <end position="129"/>
    </location>
</feature>
<feature type="modified residue" description="4-aspartylphosphate" evidence="1">
    <location>
        <position position="43"/>
    </location>
</feature>
<name>U3A9B0_9RHOB</name>
<dbReference type="STRING" id="1337093.MBELCI_0311"/>
<dbReference type="AlphaFoldDB" id="U3A9B0"/>
<evidence type="ECO:0000313" key="4">
    <source>
        <dbReference type="EMBL" id="GAD54259.1"/>
    </source>
</evidence>
<keyword evidence="1" id="KW-0597">Phosphoprotein</keyword>
<proteinExistence type="predicted"/>
<dbReference type="RefSeq" id="WP_021692368.1">
    <property type="nucleotide sequence ID" value="NZ_BATB01000002.1"/>
</dbReference>
<organism evidence="4 5">
    <name type="scientific">Limimaricola cinnabarinus LL-001</name>
    <dbReference type="NCBI Taxonomy" id="1337093"/>
    <lineage>
        <taxon>Bacteria</taxon>
        <taxon>Pseudomonadati</taxon>
        <taxon>Pseudomonadota</taxon>
        <taxon>Alphaproteobacteria</taxon>
        <taxon>Rhodobacterales</taxon>
        <taxon>Paracoccaceae</taxon>
        <taxon>Limimaricola</taxon>
    </lineage>
</organism>
<dbReference type="GO" id="GO:0000160">
    <property type="term" value="P:phosphorelay signal transduction system"/>
    <property type="evidence" value="ECO:0007669"/>
    <property type="project" value="InterPro"/>
</dbReference>
<evidence type="ECO:0000256" key="1">
    <source>
        <dbReference type="PROSITE-ProRule" id="PRU00169"/>
    </source>
</evidence>
<accession>U3A9B0</accession>
<dbReference type="GO" id="GO:0016301">
    <property type="term" value="F:kinase activity"/>
    <property type="evidence" value="ECO:0007669"/>
    <property type="project" value="UniProtKB-KW"/>
</dbReference>
<dbReference type="InterPro" id="IPR001789">
    <property type="entry name" value="Sig_transdc_resp-reg_receiver"/>
</dbReference>
<dbReference type="eggNOG" id="COG0784">
    <property type="taxonomic scope" value="Bacteria"/>
</dbReference>
<comment type="caution">
    <text evidence="4">The sequence shown here is derived from an EMBL/GenBank/DDBJ whole genome shotgun (WGS) entry which is preliminary data.</text>
</comment>
<keyword evidence="4" id="KW-0418">Kinase</keyword>
<keyword evidence="5" id="KW-1185">Reference proteome</keyword>